<feature type="domain" description="K Homology" evidence="4">
    <location>
        <begin position="375"/>
        <end position="440"/>
    </location>
</feature>
<dbReference type="Gene3D" id="2.160.10.20">
    <property type="entry name" value="Insect antifreeze protein"/>
    <property type="match status" value="1"/>
</dbReference>
<keyword evidence="6" id="KW-1185">Reference proteome</keyword>
<name>A0A423SY22_PENVA</name>
<dbReference type="SUPFAM" id="SSF54791">
    <property type="entry name" value="Eukaryotic type KH-domain (KH-domain type I)"/>
    <property type="match status" value="1"/>
</dbReference>
<sequence>MFPMRRKLCIIVPQVVLLTLLVLAFRVAERFTSMQDQAILELKEDIKNTPRPVLGLRQPESLDLLCPEDARKVDDKVAQIECLHAVLLEQRRLVEVERHYFAIFAGLATATLAAVAALFFLKRKFKQASPKTRVVTCLQEVEESELAEAKVESELAEAVVEESELADSLVEESELAEALVEESELAEAKVGSEVVVEESEALVEESEVAEALVEESEVAEALVEESEVAEALALVEESEVAEALVEESEVAEALVEESEVAEALVEESEVAEALVEESEVAEALVEESEVAEALVEESEVAEALVEESEVAEALVEESEVAEALVEESEVAHSVSDQQTISTSSLESRATYLQEEAAPSVSDFKVIRAPFDLQSTMCTGSMEIRHDERGLIIGKGGTRIRELSARHRVKVLYNNMDINVAITGHPADVRNFMTEVLAILERARERRVVRDSMFIAQEARPLLGHKEPAKSPKRNKRQTAKEPAKSPLIAQEPKRQTAKEPKRQTAKEPAKSPNEPKRQTAKEPKRQTAKEPAKSPNEPKRQTAKEPKRLKGRRPRNRPSRPISRGLPQRDCCEAFHPRLLLKK</sequence>
<dbReference type="OrthoDB" id="10612377at2759"/>
<dbReference type="InterPro" id="IPR036612">
    <property type="entry name" value="KH_dom_type_1_sf"/>
</dbReference>
<dbReference type="GO" id="GO:0003723">
    <property type="term" value="F:RNA binding"/>
    <property type="evidence" value="ECO:0007669"/>
    <property type="project" value="UniProtKB-UniRule"/>
</dbReference>
<evidence type="ECO:0000313" key="6">
    <source>
        <dbReference type="Proteomes" id="UP000283509"/>
    </source>
</evidence>
<feature type="region of interest" description="Disordered" evidence="2">
    <location>
        <begin position="459"/>
        <end position="583"/>
    </location>
</feature>
<feature type="compositionally biased region" description="Basic residues" evidence="2">
    <location>
        <begin position="549"/>
        <end position="558"/>
    </location>
</feature>
<keyword evidence="3" id="KW-1133">Transmembrane helix</keyword>
<dbReference type="EMBL" id="QCYY01002600">
    <property type="protein sequence ID" value="ROT69135.1"/>
    <property type="molecule type" value="Genomic_DNA"/>
</dbReference>
<dbReference type="SMART" id="SM00322">
    <property type="entry name" value="KH"/>
    <property type="match status" value="1"/>
</dbReference>
<keyword evidence="3" id="KW-0472">Membrane</keyword>
<dbReference type="InterPro" id="IPR004087">
    <property type="entry name" value="KH_dom"/>
</dbReference>
<evidence type="ECO:0000256" key="2">
    <source>
        <dbReference type="SAM" id="MobiDB-lite"/>
    </source>
</evidence>
<accession>A0A423SY22</accession>
<dbReference type="Proteomes" id="UP000283509">
    <property type="component" value="Unassembled WGS sequence"/>
</dbReference>
<protein>
    <recommendedName>
        <fullName evidence="4">K Homology domain-containing protein</fullName>
    </recommendedName>
</protein>
<evidence type="ECO:0000313" key="5">
    <source>
        <dbReference type="EMBL" id="ROT69135.1"/>
    </source>
</evidence>
<dbReference type="Gene3D" id="3.30.1370.10">
    <property type="entry name" value="K Homology domain, type 1"/>
    <property type="match status" value="1"/>
</dbReference>
<dbReference type="PROSITE" id="PS50084">
    <property type="entry name" value="KH_TYPE_1"/>
    <property type="match status" value="1"/>
</dbReference>
<evidence type="ECO:0000256" key="1">
    <source>
        <dbReference type="PROSITE-ProRule" id="PRU00117"/>
    </source>
</evidence>
<dbReference type="Pfam" id="PF00013">
    <property type="entry name" value="KH_1"/>
    <property type="match status" value="1"/>
</dbReference>
<organism evidence="5 6">
    <name type="scientific">Penaeus vannamei</name>
    <name type="common">Whiteleg shrimp</name>
    <name type="synonym">Litopenaeus vannamei</name>
    <dbReference type="NCBI Taxonomy" id="6689"/>
    <lineage>
        <taxon>Eukaryota</taxon>
        <taxon>Metazoa</taxon>
        <taxon>Ecdysozoa</taxon>
        <taxon>Arthropoda</taxon>
        <taxon>Crustacea</taxon>
        <taxon>Multicrustacea</taxon>
        <taxon>Malacostraca</taxon>
        <taxon>Eumalacostraca</taxon>
        <taxon>Eucarida</taxon>
        <taxon>Decapoda</taxon>
        <taxon>Dendrobranchiata</taxon>
        <taxon>Penaeoidea</taxon>
        <taxon>Penaeidae</taxon>
        <taxon>Penaeus</taxon>
    </lineage>
</organism>
<dbReference type="AlphaFoldDB" id="A0A423SY22"/>
<keyword evidence="3" id="KW-0812">Transmembrane</keyword>
<feature type="transmembrane region" description="Helical" evidence="3">
    <location>
        <begin position="100"/>
        <end position="121"/>
    </location>
</feature>
<comment type="caution">
    <text evidence="5">The sequence shown here is derived from an EMBL/GenBank/DDBJ whole genome shotgun (WGS) entry which is preliminary data.</text>
</comment>
<dbReference type="CDD" id="cd00105">
    <property type="entry name" value="KH-I"/>
    <property type="match status" value="1"/>
</dbReference>
<keyword evidence="1" id="KW-0694">RNA-binding</keyword>
<dbReference type="GO" id="GO:0010468">
    <property type="term" value="P:regulation of gene expression"/>
    <property type="evidence" value="ECO:0007669"/>
    <property type="project" value="UniProtKB-ARBA"/>
</dbReference>
<evidence type="ECO:0000256" key="3">
    <source>
        <dbReference type="SAM" id="Phobius"/>
    </source>
</evidence>
<evidence type="ECO:0000259" key="4">
    <source>
        <dbReference type="SMART" id="SM00322"/>
    </source>
</evidence>
<gene>
    <name evidence="5" type="ORF">C7M84_012707</name>
</gene>
<feature type="compositionally biased region" description="Basic and acidic residues" evidence="2">
    <location>
        <begin position="491"/>
        <end position="548"/>
    </location>
</feature>
<reference evidence="5 6" key="2">
    <citation type="submission" date="2019-01" db="EMBL/GenBank/DDBJ databases">
        <title>The decoding of complex shrimp genome reveals the adaptation for benthos swimmer, frequently molting mechanism and breeding impact on genome.</title>
        <authorList>
            <person name="Sun Y."/>
            <person name="Gao Y."/>
            <person name="Yu Y."/>
        </authorList>
    </citation>
    <scope>NUCLEOTIDE SEQUENCE [LARGE SCALE GENOMIC DNA]</scope>
    <source>
        <tissue evidence="5">Muscle</tissue>
    </source>
</reference>
<reference evidence="5 6" key="1">
    <citation type="submission" date="2018-04" db="EMBL/GenBank/DDBJ databases">
        <authorList>
            <person name="Zhang X."/>
            <person name="Yuan J."/>
            <person name="Li F."/>
            <person name="Xiang J."/>
        </authorList>
    </citation>
    <scope>NUCLEOTIDE SEQUENCE [LARGE SCALE GENOMIC DNA]</scope>
    <source>
        <tissue evidence="5">Muscle</tissue>
    </source>
</reference>
<dbReference type="InterPro" id="IPR004088">
    <property type="entry name" value="KH_dom_type_1"/>
</dbReference>
<proteinExistence type="predicted"/>